<dbReference type="RefSeq" id="WP_209510361.1">
    <property type="nucleotide sequence ID" value="NZ_JAGGKS010000001.1"/>
</dbReference>
<dbReference type="PANTHER" id="PTHR30481:SF4">
    <property type="entry name" value="SITE-SPECIFIC DNA-METHYLTRANSFERASE (ADENINE-SPECIFIC)"/>
    <property type="match status" value="1"/>
</dbReference>
<dbReference type="GO" id="GO:0009007">
    <property type="term" value="F:site-specific DNA-methyltransferase (adenine-specific) activity"/>
    <property type="evidence" value="ECO:0007669"/>
    <property type="project" value="UniProtKB-EC"/>
</dbReference>
<dbReference type="InterPro" id="IPR012263">
    <property type="entry name" value="M_m6A_EcoRV"/>
</dbReference>
<evidence type="ECO:0000313" key="7">
    <source>
        <dbReference type="Proteomes" id="UP001519342"/>
    </source>
</evidence>
<comment type="caution">
    <text evidence="6">The sequence shown here is derived from an EMBL/GenBank/DDBJ whole genome shotgun (WGS) entry which is preliminary data.</text>
</comment>
<evidence type="ECO:0000256" key="4">
    <source>
        <dbReference type="ARBA" id="ARBA00022691"/>
    </source>
</evidence>
<dbReference type="PROSITE" id="PS00092">
    <property type="entry name" value="N6_MTASE"/>
    <property type="match status" value="1"/>
</dbReference>
<dbReference type="PRINTS" id="PR00505">
    <property type="entry name" value="D12N6MTFRASE"/>
</dbReference>
<dbReference type="GO" id="GO:0032259">
    <property type="term" value="P:methylation"/>
    <property type="evidence" value="ECO:0007669"/>
    <property type="project" value="UniProtKB-KW"/>
</dbReference>
<evidence type="ECO:0000256" key="5">
    <source>
        <dbReference type="ARBA" id="ARBA00047942"/>
    </source>
</evidence>
<dbReference type="Proteomes" id="UP001519342">
    <property type="component" value="Unassembled WGS sequence"/>
</dbReference>
<keyword evidence="3 6" id="KW-0808">Transferase</keyword>
<reference evidence="6 7" key="1">
    <citation type="submission" date="2021-03" db="EMBL/GenBank/DDBJ databases">
        <title>Genomic Encyclopedia of Type Strains, Phase IV (KMG-IV): sequencing the most valuable type-strain genomes for metagenomic binning, comparative biology and taxonomic classification.</title>
        <authorList>
            <person name="Goeker M."/>
        </authorList>
    </citation>
    <scope>NUCLEOTIDE SEQUENCE [LARGE SCALE GENOMIC DNA]</scope>
    <source>
        <strain evidence="6 7">DSM 24004</strain>
    </source>
</reference>
<protein>
    <recommendedName>
        <fullName evidence="1">site-specific DNA-methyltransferase (adenine-specific)</fullName>
        <ecNumber evidence="1">2.1.1.72</ecNumber>
    </recommendedName>
</protein>
<evidence type="ECO:0000256" key="2">
    <source>
        <dbReference type="ARBA" id="ARBA00022603"/>
    </source>
</evidence>
<name>A0ABS4GA90_9FIRM</name>
<evidence type="ECO:0000313" key="6">
    <source>
        <dbReference type="EMBL" id="MBP1924611.1"/>
    </source>
</evidence>
<dbReference type="PANTHER" id="PTHR30481">
    <property type="entry name" value="DNA ADENINE METHYLASE"/>
    <property type="match status" value="1"/>
</dbReference>
<keyword evidence="4" id="KW-0949">S-adenosyl-L-methionine</keyword>
<keyword evidence="7" id="KW-1185">Reference proteome</keyword>
<dbReference type="InterPro" id="IPR002052">
    <property type="entry name" value="DNA_methylase_N6_adenine_CS"/>
</dbReference>
<dbReference type="EC" id="2.1.1.72" evidence="1"/>
<comment type="catalytic activity">
    <reaction evidence="5">
        <text>a 2'-deoxyadenosine in DNA + S-adenosyl-L-methionine = an N(6)-methyl-2'-deoxyadenosine in DNA + S-adenosyl-L-homocysteine + H(+)</text>
        <dbReference type="Rhea" id="RHEA:15197"/>
        <dbReference type="Rhea" id="RHEA-COMP:12418"/>
        <dbReference type="Rhea" id="RHEA-COMP:12419"/>
        <dbReference type="ChEBI" id="CHEBI:15378"/>
        <dbReference type="ChEBI" id="CHEBI:57856"/>
        <dbReference type="ChEBI" id="CHEBI:59789"/>
        <dbReference type="ChEBI" id="CHEBI:90615"/>
        <dbReference type="ChEBI" id="CHEBI:90616"/>
        <dbReference type="EC" id="2.1.1.72"/>
    </reaction>
</comment>
<dbReference type="EMBL" id="JAGGKS010000001">
    <property type="protein sequence ID" value="MBP1924611.1"/>
    <property type="molecule type" value="Genomic_DNA"/>
</dbReference>
<gene>
    <name evidence="6" type="ORF">J2Z76_000464</name>
</gene>
<sequence length="268" mass="31137">MNTVLKYPGSKWSTANWIISNFPHGYEKMTYLEPYLGSGAVFFNKNRSKIETINDLDGSVVNLFKVIREHPEELAKLIKFTPWSRQEYRESYEINGDSIEDARCFLVRCWQAIGTKTSDITGWANCIKPADNGKSRWCRLEPSIQQTALRLKSEKLNIVQIENTSAIDLIKTYNRPYVFIYCDPPYVLSTRSKRIYRYEMTDDEHVELLTVLKEHSGPVIISGYMNDIYKELLKGWVIKTNKSNCEKGKTATEVIWMNYEAGQLRMEV</sequence>
<dbReference type="Gene3D" id="3.40.50.150">
    <property type="entry name" value="Vaccinia Virus protein VP39"/>
    <property type="match status" value="2"/>
</dbReference>
<dbReference type="InterPro" id="IPR029063">
    <property type="entry name" value="SAM-dependent_MTases_sf"/>
</dbReference>
<organism evidence="6 7">
    <name type="scientific">Sedimentibacter acidaminivorans</name>
    <dbReference type="NCBI Taxonomy" id="913099"/>
    <lineage>
        <taxon>Bacteria</taxon>
        <taxon>Bacillati</taxon>
        <taxon>Bacillota</taxon>
        <taxon>Tissierellia</taxon>
        <taxon>Sedimentibacter</taxon>
    </lineage>
</organism>
<evidence type="ECO:0000256" key="3">
    <source>
        <dbReference type="ARBA" id="ARBA00022679"/>
    </source>
</evidence>
<dbReference type="SUPFAM" id="SSF53335">
    <property type="entry name" value="S-adenosyl-L-methionine-dependent methyltransferases"/>
    <property type="match status" value="1"/>
</dbReference>
<keyword evidence="2 6" id="KW-0489">Methyltransferase</keyword>
<dbReference type="PIRSF" id="PIRSF000398">
    <property type="entry name" value="M_m6A_EcoRV"/>
    <property type="match status" value="1"/>
</dbReference>
<evidence type="ECO:0000256" key="1">
    <source>
        <dbReference type="ARBA" id="ARBA00011900"/>
    </source>
</evidence>
<dbReference type="InterPro" id="IPR012327">
    <property type="entry name" value="MeTrfase_D12"/>
</dbReference>
<accession>A0ABS4GA90</accession>
<dbReference type="Pfam" id="PF02086">
    <property type="entry name" value="MethyltransfD12"/>
    <property type="match status" value="1"/>
</dbReference>
<proteinExistence type="predicted"/>